<evidence type="ECO:0000313" key="6">
    <source>
        <dbReference type="EMBL" id="ARP88496.1"/>
    </source>
</evidence>
<proteinExistence type="predicted"/>
<evidence type="ECO:0000256" key="1">
    <source>
        <dbReference type="ARBA" id="ARBA00023015"/>
    </source>
</evidence>
<dbReference type="SMART" id="SM00895">
    <property type="entry name" value="FCD"/>
    <property type="match status" value="1"/>
</dbReference>
<dbReference type="Gene3D" id="1.20.120.530">
    <property type="entry name" value="GntR ligand-binding domain-like"/>
    <property type="match status" value="1"/>
</dbReference>
<sequence>MRGAKPAEEVMASPDSVFEKPGTLRTRVEDYLRTAIMQGRLKGGDKLREHELCEQLGISRPTLREALRTLEAERLITIEPHRGPTVVRLTAKAARDLYAMRALLEGYAAHEFARLATDSDIARLQQTVKALHRCAKDGDRTALLAAKREFYDVLLGGCDNDLVKDMLPGLLSRINLLRATSFASPQRLPRSLAEIDRIFACIAKRDPEGAQAAARAHIVNAERAALEVLRRQQEETQDHERDRGEAASRAGPGEPGP</sequence>
<dbReference type="AlphaFoldDB" id="A0A1W6Z5D5"/>
<dbReference type="PANTHER" id="PTHR43537:SF24">
    <property type="entry name" value="GLUCONATE OPERON TRANSCRIPTIONAL REPRESSOR"/>
    <property type="match status" value="1"/>
</dbReference>
<dbReference type="InterPro" id="IPR036390">
    <property type="entry name" value="WH_DNA-bd_sf"/>
</dbReference>
<dbReference type="GO" id="GO:0003677">
    <property type="term" value="F:DNA binding"/>
    <property type="evidence" value="ECO:0007669"/>
    <property type="project" value="UniProtKB-KW"/>
</dbReference>
<dbReference type="Proteomes" id="UP000194139">
    <property type="component" value="Chromosome"/>
</dbReference>
<feature type="compositionally biased region" description="Basic and acidic residues" evidence="4">
    <location>
        <begin position="229"/>
        <end position="246"/>
    </location>
</feature>
<dbReference type="SMART" id="SM00345">
    <property type="entry name" value="HTH_GNTR"/>
    <property type="match status" value="1"/>
</dbReference>
<keyword evidence="3" id="KW-0804">Transcription</keyword>
<gene>
    <name evidence="6" type="ORF">CAL13_03205</name>
</gene>
<evidence type="ECO:0000256" key="3">
    <source>
        <dbReference type="ARBA" id="ARBA00023163"/>
    </source>
</evidence>
<dbReference type="InterPro" id="IPR008920">
    <property type="entry name" value="TF_FadR/GntR_C"/>
</dbReference>
<dbReference type="PRINTS" id="PR00035">
    <property type="entry name" value="HTHGNTR"/>
</dbReference>
<name>A0A1W6Z5D5_9BORD</name>
<evidence type="ECO:0000259" key="5">
    <source>
        <dbReference type="PROSITE" id="PS50949"/>
    </source>
</evidence>
<dbReference type="CDD" id="cd07377">
    <property type="entry name" value="WHTH_GntR"/>
    <property type="match status" value="1"/>
</dbReference>
<dbReference type="EMBL" id="CP021109">
    <property type="protein sequence ID" value="ARP88496.1"/>
    <property type="molecule type" value="Genomic_DNA"/>
</dbReference>
<organism evidence="6 7">
    <name type="scientific">Bordetella genomosp. 9</name>
    <dbReference type="NCBI Taxonomy" id="1416803"/>
    <lineage>
        <taxon>Bacteria</taxon>
        <taxon>Pseudomonadati</taxon>
        <taxon>Pseudomonadota</taxon>
        <taxon>Betaproteobacteria</taxon>
        <taxon>Burkholderiales</taxon>
        <taxon>Alcaligenaceae</taxon>
        <taxon>Bordetella</taxon>
    </lineage>
</organism>
<feature type="domain" description="HTH gntR-type" evidence="5">
    <location>
        <begin position="22"/>
        <end position="89"/>
    </location>
</feature>
<dbReference type="InterPro" id="IPR036388">
    <property type="entry name" value="WH-like_DNA-bd_sf"/>
</dbReference>
<dbReference type="PANTHER" id="PTHR43537">
    <property type="entry name" value="TRANSCRIPTIONAL REGULATOR, GNTR FAMILY"/>
    <property type="match status" value="1"/>
</dbReference>
<dbReference type="SUPFAM" id="SSF46785">
    <property type="entry name" value="Winged helix' DNA-binding domain"/>
    <property type="match status" value="1"/>
</dbReference>
<keyword evidence="2" id="KW-0238">DNA-binding</keyword>
<dbReference type="InterPro" id="IPR000524">
    <property type="entry name" value="Tscrpt_reg_HTH_GntR"/>
</dbReference>
<keyword evidence="1" id="KW-0805">Transcription regulation</keyword>
<keyword evidence="7" id="KW-1185">Reference proteome</keyword>
<evidence type="ECO:0000256" key="4">
    <source>
        <dbReference type="SAM" id="MobiDB-lite"/>
    </source>
</evidence>
<dbReference type="PROSITE" id="PS50949">
    <property type="entry name" value="HTH_GNTR"/>
    <property type="match status" value="1"/>
</dbReference>
<dbReference type="Gene3D" id="1.10.10.10">
    <property type="entry name" value="Winged helix-like DNA-binding domain superfamily/Winged helix DNA-binding domain"/>
    <property type="match status" value="1"/>
</dbReference>
<evidence type="ECO:0000313" key="7">
    <source>
        <dbReference type="Proteomes" id="UP000194139"/>
    </source>
</evidence>
<evidence type="ECO:0000256" key="2">
    <source>
        <dbReference type="ARBA" id="ARBA00023125"/>
    </source>
</evidence>
<dbReference type="SUPFAM" id="SSF48008">
    <property type="entry name" value="GntR ligand-binding domain-like"/>
    <property type="match status" value="1"/>
</dbReference>
<reference evidence="6 7" key="1">
    <citation type="submission" date="2017-05" db="EMBL/GenBank/DDBJ databases">
        <title>Complete and WGS of Bordetella genogroups.</title>
        <authorList>
            <person name="Spilker T."/>
            <person name="LiPuma J."/>
        </authorList>
    </citation>
    <scope>NUCLEOTIDE SEQUENCE [LARGE SCALE GENOMIC DNA]</scope>
    <source>
        <strain evidence="6 7">AU17164</strain>
    </source>
</reference>
<feature type="region of interest" description="Disordered" evidence="4">
    <location>
        <begin position="229"/>
        <end position="257"/>
    </location>
</feature>
<dbReference type="GO" id="GO:0003700">
    <property type="term" value="F:DNA-binding transcription factor activity"/>
    <property type="evidence" value="ECO:0007669"/>
    <property type="project" value="InterPro"/>
</dbReference>
<dbReference type="Pfam" id="PF07729">
    <property type="entry name" value="FCD"/>
    <property type="match status" value="1"/>
</dbReference>
<dbReference type="Pfam" id="PF00392">
    <property type="entry name" value="GntR"/>
    <property type="match status" value="1"/>
</dbReference>
<protein>
    <submittedName>
        <fullName evidence="6">GntR family transcriptional regulator</fullName>
    </submittedName>
</protein>
<dbReference type="InterPro" id="IPR011711">
    <property type="entry name" value="GntR_C"/>
</dbReference>
<accession>A0A1W6Z5D5</accession>